<reference evidence="2 3" key="1">
    <citation type="submission" date="2018-07" db="EMBL/GenBank/DDBJ databases">
        <title>Dyadobacter roseus sp. nov., isolated from rose rhizosphere soil.</title>
        <authorList>
            <person name="Chen L."/>
        </authorList>
    </citation>
    <scope>NUCLEOTIDE SEQUENCE [LARGE SCALE GENOMIC DNA]</scope>
    <source>
        <strain evidence="2 3">RS19</strain>
    </source>
</reference>
<organism evidence="2 3">
    <name type="scientific">Dyadobacter luteus</name>
    <dbReference type="NCBI Taxonomy" id="2259619"/>
    <lineage>
        <taxon>Bacteria</taxon>
        <taxon>Pseudomonadati</taxon>
        <taxon>Bacteroidota</taxon>
        <taxon>Cytophagia</taxon>
        <taxon>Cytophagales</taxon>
        <taxon>Spirosomataceae</taxon>
        <taxon>Dyadobacter</taxon>
    </lineage>
</organism>
<evidence type="ECO:0000259" key="1">
    <source>
        <dbReference type="Pfam" id="PF00535"/>
    </source>
</evidence>
<dbReference type="GO" id="GO:0016758">
    <property type="term" value="F:hexosyltransferase activity"/>
    <property type="evidence" value="ECO:0007669"/>
    <property type="project" value="UniProtKB-ARBA"/>
</dbReference>
<sequence length="291" mass="34172">MRADYPKITIVTASFNQGKYLEDTILSVLSQGYPNLEYIIIDGGSTDESVHIIKKYEHQLSYWVSESDNGLYYAIQKGFKRSTGDIMAWLNADDLLHRKSLFQVANIFAKYADIKWIMGSNTYFDESGFPFVFEAQPYAQRWSRKRLLLGDGYFVQQESVFWRRELWSQAGGQLSESFSLAADLELWLRFSRYAKLYSTSYMLAGFRLRSENQKSYTQRDEYLDQVQQLLEEERRRADGIRYVFVYKLLLNCFRLLPKRKWQDRLSAGLLALPPKIVFDRTNVLMLSYNPS</sequence>
<dbReference type="PANTHER" id="PTHR22916">
    <property type="entry name" value="GLYCOSYLTRANSFERASE"/>
    <property type="match status" value="1"/>
</dbReference>
<feature type="domain" description="Glycosyltransferase 2-like" evidence="1">
    <location>
        <begin position="9"/>
        <end position="112"/>
    </location>
</feature>
<comment type="caution">
    <text evidence="2">The sequence shown here is derived from an EMBL/GenBank/DDBJ whole genome shotgun (WGS) entry which is preliminary data.</text>
</comment>
<dbReference type="PANTHER" id="PTHR22916:SF65">
    <property type="entry name" value="SLR1065 PROTEIN"/>
    <property type="match status" value="1"/>
</dbReference>
<evidence type="ECO:0000313" key="2">
    <source>
        <dbReference type="EMBL" id="REA63043.1"/>
    </source>
</evidence>
<dbReference type="CDD" id="cd06433">
    <property type="entry name" value="GT_2_WfgS_like"/>
    <property type="match status" value="1"/>
</dbReference>
<dbReference type="AlphaFoldDB" id="A0A3D8YEM4"/>
<gene>
    <name evidence="2" type="ORF">DSL64_05315</name>
</gene>
<dbReference type="Pfam" id="PF00535">
    <property type="entry name" value="Glycos_transf_2"/>
    <property type="match status" value="1"/>
</dbReference>
<dbReference type="Gene3D" id="3.90.550.10">
    <property type="entry name" value="Spore Coat Polysaccharide Biosynthesis Protein SpsA, Chain A"/>
    <property type="match status" value="1"/>
</dbReference>
<dbReference type="SUPFAM" id="SSF53448">
    <property type="entry name" value="Nucleotide-diphospho-sugar transferases"/>
    <property type="match status" value="1"/>
</dbReference>
<protein>
    <submittedName>
        <fullName evidence="2">Glycosyltransferase</fullName>
    </submittedName>
</protein>
<dbReference type="Proteomes" id="UP000256373">
    <property type="component" value="Unassembled WGS sequence"/>
</dbReference>
<keyword evidence="2" id="KW-0808">Transferase</keyword>
<dbReference type="RefSeq" id="WP_115829631.1">
    <property type="nucleotide sequence ID" value="NZ_QNUL01000003.1"/>
</dbReference>
<proteinExistence type="predicted"/>
<dbReference type="InterPro" id="IPR029044">
    <property type="entry name" value="Nucleotide-diphossugar_trans"/>
</dbReference>
<name>A0A3D8YEM4_9BACT</name>
<dbReference type="EMBL" id="QNUL01000003">
    <property type="protein sequence ID" value="REA63043.1"/>
    <property type="molecule type" value="Genomic_DNA"/>
</dbReference>
<dbReference type="OrthoDB" id="9788101at2"/>
<dbReference type="InterPro" id="IPR001173">
    <property type="entry name" value="Glyco_trans_2-like"/>
</dbReference>
<keyword evidence="3" id="KW-1185">Reference proteome</keyword>
<evidence type="ECO:0000313" key="3">
    <source>
        <dbReference type="Proteomes" id="UP000256373"/>
    </source>
</evidence>
<accession>A0A3D8YEM4</accession>